<dbReference type="Proteomes" id="UP001623558">
    <property type="component" value="Unassembled WGS sequence"/>
</dbReference>
<organism evidence="1 2">
    <name type="scientific">Aquirufa salirivi</name>
    <dbReference type="NCBI Taxonomy" id="3104729"/>
    <lineage>
        <taxon>Bacteria</taxon>
        <taxon>Pseudomonadati</taxon>
        <taxon>Bacteroidota</taxon>
        <taxon>Cytophagia</taxon>
        <taxon>Cytophagales</taxon>
        <taxon>Flectobacillaceae</taxon>
        <taxon>Aquirufa</taxon>
    </lineage>
</organism>
<accession>A0ABW8RXA0</accession>
<sequence length="713" mass="68685">GSFTFTPATGTAVTSGSITMNAGSANRLVITGTGTQTAGTTQSITITAKDAQGNTVTTYTGAKSLTFSGAASSSSPTTNPTANSTAFGTATSVTFSNGVATATLGLYHAESAMVAVNDGSLAAAGSDRLSITVGSSSLSKFALNFNSPQSSGVAFTGTNTITAQDAYGNTVTGFDASTNHVTITASLTGSITGLSGTNKLSGAGDFVSGVANVASALLFTGNIGNGTFTATATTGGATGSSSVTIGAGAATKLIITGTGTQTAGASQTITITAKDASGNTATGYTGIKSITFSGANASSSPTTNPTVGGTNVGTATSVSFSNGVATASLSLYQVESAVVAATDGSISAAGADRLSVAVSAGSFSKLAVSLTSPQVSGTSFSGTNSLTALDAYGNTVTGFDASSNNITVSTSLSGAITGLSGTNKLNNAGDFSSGVANLTSLGLTFTGTIGSGTFTFTPVSGTAATSSSVTINAGAATKLVVTGSATQTAGTSNSITITAKDASGNTVTGYTGSKNLTFSGATSSTAPVTTPKVTNTAAADIAFGTTTALTFASGAVTTNMKLYNVESAVVAVTDGSISASGSDRLSVAVSPAAFSKLALSLVGPQINAVAFTGTNTLTALDAYGNTVTGFDASANNITVTTTGLTGSITGLSGTDKLNNAGDFTSGVANLTSLGLKYTGTVGSGSFTFTPATGTAVTSGSIDINSGSANKFVI</sequence>
<reference evidence="1 2" key="1">
    <citation type="submission" date="2024-07" db="EMBL/GenBank/DDBJ databases">
        <authorList>
            <person name="Pitt A."/>
            <person name="Hahn M.W."/>
        </authorList>
    </citation>
    <scope>NUCLEOTIDE SEQUENCE [LARGE SCALE GENOMIC DNA]</scope>
    <source>
        <strain evidence="1 2">1-SAACH-A3</strain>
    </source>
</reference>
<keyword evidence="2" id="KW-1185">Reference proteome</keyword>
<dbReference type="RefSeq" id="WP_406752337.1">
    <property type="nucleotide sequence ID" value="NZ_JBEWZH010000017.1"/>
</dbReference>
<protein>
    <submittedName>
        <fullName evidence="1">Uncharacterized protein</fullName>
    </submittedName>
</protein>
<comment type="caution">
    <text evidence="1">The sequence shown here is derived from an EMBL/GenBank/DDBJ whole genome shotgun (WGS) entry which is preliminary data.</text>
</comment>
<gene>
    <name evidence="1" type="ORF">U0R11_13460</name>
</gene>
<feature type="non-terminal residue" evidence="1">
    <location>
        <position position="1"/>
    </location>
</feature>
<dbReference type="EMBL" id="JBEWZH010000017">
    <property type="protein sequence ID" value="MFL0163399.1"/>
    <property type="molecule type" value="Genomic_DNA"/>
</dbReference>
<proteinExistence type="predicted"/>
<feature type="non-terminal residue" evidence="1">
    <location>
        <position position="713"/>
    </location>
</feature>
<name>A0ABW8RXA0_9BACT</name>
<evidence type="ECO:0000313" key="2">
    <source>
        <dbReference type="Proteomes" id="UP001623558"/>
    </source>
</evidence>
<evidence type="ECO:0000313" key="1">
    <source>
        <dbReference type="EMBL" id="MFL0163399.1"/>
    </source>
</evidence>